<evidence type="ECO:0000259" key="2">
    <source>
        <dbReference type="PROSITE" id="PS50878"/>
    </source>
</evidence>
<dbReference type="SUPFAM" id="SSF56672">
    <property type="entry name" value="DNA/RNA polymerases"/>
    <property type="match status" value="1"/>
</dbReference>
<dbReference type="Pfam" id="PF00078">
    <property type="entry name" value="RVT_1"/>
    <property type="match status" value="1"/>
</dbReference>
<keyword evidence="4" id="KW-1185">Reference proteome</keyword>
<gene>
    <name evidence="3" type="ORF">ABI908_23325</name>
</gene>
<comment type="caution">
    <text evidence="3">The sequence shown here is derived from an EMBL/GenBank/DDBJ whole genome shotgun (WGS) entry which is preliminary data.</text>
</comment>
<keyword evidence="3" id="KW-0695">RNA-directed DNA polymerase</keyword>
<feature type="domain" description="Reverse transcriptase" evidence="2">
    <location>
        <begin position="1"/>
        <end position="75"/>
    </location>
</feature>
<evidence type="ECO:0000313" key="3">
    <source>
        <dbReference type="EMBL" id="MEO9387028.1"/>
    </source>
</evidence>
<sequence>MVQPDGLGQLGWRVLPVAYIRYMDDWVVLADSRWQLRRAIARVNEILGKLGLLQHPDKTFIGRVAAGFEFLGYHHTDKDITVAAKTLQGRRVRYPASAKSTGPSQPPGIAPAS</sequence>
<dbReference type="GO" id="GO:0003964">
    <property type="term" value="F:RNA-directed DNA polymerase activity"/>
    <property type="evidence" value="ECO:0007669"/>
    <property type="project" value="UniProtKB-KW"/>
</dbReference>
<feature type="region of interest" description="Disordered" evidence="1">
    <location>
        <begin position="93"/>
        <end position="113"/>
    </location>
</feature>
<keyword evidence="3" id="KW-0548">Nucleotidyltransferase</keyword>
<keyword evidence="3" id="KW-0808">Transferase</keyword>
<evidence type="ECO:0000313" key="4">
    <source>
        <dbReference type="Proteomes" id="UP001462502"/>
    </source>
</evidence>
<dbReference type="InterPro" id="IPR000477">
    <property type="entry name" value="RT_dom"/>
</dbReference>
<reference evidence="3 4" key="1">
    <citation type="submission" date="2024-05" db="EMBL/GenBank/DDBJ databases">
        <authorList>
            <person name="De Oliveira J.P."/>
            <person name="Noriler S.A."/>
            <person name="De Oliveira A.G."/>
            <person name="Sipoli D.S."/>
        </authorList>
    </citation>
    <scope>NUCLEOTIDE SEQUENCE [LARGE SCALE GENOMIC DNA]</scope>
    <source>
        <strain evidence="3 4">LABIM192</strain>
    </source>
</reference>
<dbReference type="EMBL" id="JBDXMI010000003">
    <property type="protein sequence ID" value="MEO9387028.1"/>
    <property type="molecule type" value="Genomic_DNA"/>
</dbReference>
<accession>A0ABV0J0K0</accession>
<dbReference type="InterPro" id="IPR043502">
    <property type="entry name" value="DNA/RNA_pol_sf"/>
</dbReference>
<name>A0ABV0J0K0_9NEIS</name>
<dbReference type="Proteomes" id="UP001462502">
    <property type="component" value="Unassembled WGS sequence"/>
</dbReference>
<organism evidence="3 4">
    <name type="scientific">Chromobacterium phragmitis</name>
    <dbReference type="NCBI Taxonomy" id="2202141"/>
    <lineage>
        <taxon>Bacteria</taxon>
        <taxon>Pseudomonadati</taxon>
        <taxon>Pseudomonadota</taxon>
        <taxon>Betaproteobacteria</taxon>
        <taxon>Neisseriales</taxon>
        <taxon>Chromobacteriaceae</taxon>
        <taxon>Chromobacterium</taxon>
    </lineage>
</organism>
<dbReference type="RefSeq" id="WP_347938030.1">
    <property type="nucleotide sequence ID" value="NZ_CP158161.1"/>
</dbReference>
<dbReference type="PROSITE" id="PS50878">
    <property type="entry name" value="RT_POL"/>
    <property type="match status" value="1"/>
</dbReference>
<protein>
    <submittedName>
        <fullName evidence="3">Reverse transcriptase domain-containing protein</fullName>
    </submittedName>
</protein>
<evidence type="ECO:0000256" key="1">
    <source>
        <dbReference type="SAM" id="MobiDB-lite"/>
    </source>
</evidence>
<feature type="compositionally biased region" description="Pro residues" evidence="1">
    <location>
        <begin position="104"/>
        <end position="113"/>
    </location>
</feature>
<proteinExistence type="predicted"/>